<dbReference type="OrthoDB" id="10604348at2759"/>
<proteinExistence type="predicted"/>
<reference evidence="2" key="1">
    <citation type="submission" date="2019-05" db="EMBL/GenBank/DDBJ databases">
        <title>Annotation for the trematode Fasciolopsis buski.</title>
        <authorList>
            <person name="Choi Y.-J."/>
        </authorList>
    </citation>
    <scope>NUCLEOTIDE SEQUENCE</scope>
    <source>
        <strain evidence="2">HT</strain>
        <tissue evidence="2">Whole worm</tissue>
    </source>
</reference>
<evidence type="ECO:0000256" key="1">
    <source>
        <dbReference type="SAM" id="MobiDB-lite"/>
    </source>
</evidence>
<keyword evidence="3" id="KW-1185">Reference proteome</keyword>
<feature type="region of interest" description="Disordered" evidence="1">
    <location>
        <begin position="24"/>
        <end position="97"/>
    </location>
</feature>
<dbReference type="Proteomes" id="UP000728185">
    <property type="component" value="Unassembled WGS sequence"/>
</dbReference>
<feature type="compositionally biased region" description="Basic and acidic residues" evidence="1">
    <location>
        <begin position="88"/>
        <end position="97"/>
    </location>
</feature>
<dbReference type="AlphaFoldDB" id="A0A8E0RSY7"/>
<accession>A0A8E0RSY7</accession>
<evidence type="ECO:0000313" key="3">
    <source>
        <dbReference type="Proteomes" id="UP000728185"/>
    </source>
</evidence>
<dbReference type="EMBL" id="LUCM01008450">
    <property type="protein sequence ID" value="KAA0188382.1"/>
    <property type="molecule type" value="Genomic_DNA"/>
</dbReference>
<evidence type="ECO:0000313" key="2">
    <source>
        <dbReference type="EMBL" id="KAA0188382.1"/>
    </source>
</evidence>
<name>A0A8E0RSY7_9TREM</name>
<organism evidence="2 3">
    <name type="scientific">Fasciolopsis buskii</name>
    <dbReference type="NCBI Taxonomy" id="27845"/>
    <lineage>
        <taxon>Eukaryota</taxon>
        <taxon>Metazoa</taxon>
        <taxon>Spiralia</taxon>
        <taxon>Lophotrochozoa</taxon>
        <taxon>Platyhelminthes</taxon>
        <taxon>Trematoda</taxon>
        <taxon>Digenea</taxon>
        <taxon>Plagiorchiida</taxon>
        <taxon>Echinostomata</taxon>
        <taxon>Echinostomatoidea</taxon>
        <taxon>Fasciolidae</taxon>
        <taxon>Fasciolopsis</taxon>
    </lineage>
</organism>
<protein>
    <submittedName>
        <fullName evidence="2">Uncharacterized protein</fullName>
    </submittedName>
</protein>
<sequence length="97" mass="10783">MTPEFPQSRSLVHFSRYSSLQLKKNKSVAQPMSLDPACPPTPLELRNHTSTGRKEPISETLTSPVRHHFSKRPPPPTDKTAALPSANKPDEPTSTRL</sequence>
<comment type="caution">
    <text evidence="2">The sequence shown here is derived from an EMBL/GenBank/DDBJ whole genome shotgun (WGS) entry which is preliminary data.</text>
</comment>
<gene>
    <name evidence="2" type="ORF">FBUS_09325</name>
</gene>